<dbReference type="Gene3D" id="3.30.2350.20">
    <property type="entry name" value="TruD, catalytic domain"/>
    <property type="match status" value="1"/>
</dbReference>
<dbReference type="RefSeq" id="XP_028887407.1">
    <property type="nucleotide sequence ID" value="XM_029020899.1"/>
</dbReference>
<keyword evidence="3" id="KW-1185">Reference proteome</keyword>
<feature type="compositionally biased region" description="Low complexity" evidence="1">
    <location>
        <begin position="1275"/>
        <end position="1286"/>
    </location>
</feature>
<dbReference type="InterPro" id="IPR001656">
    <property type="entry name" value="PsdUridine_synth_TruD"/>
</dbReference>
<feature type="region of interest" description="Disordered" evidence="1">
    <location>
        <begin position="31"/>
        <end position="67"/>
    </location>
</feature>
<feature type="region of interest" description="Disordered" evidence="1">
    <location>
        <begin position="94"/>
        <end position="127"/>
    </location>
</feature>
<feature type="region of interest" description="Disordered" evidence="1">
    <location>
        <begin position="1275"/>
        <end position="1294"/>
    </location>
</feature>
<evidence type="ECO:0000313" key="2">
    <source>
        <dbReference type="EMBL" id="ORC93341.1"/>
    </source>
</evidence>
<dbReference type="OrthoDB" id="447290at2759"/>
<accession>A0A1X0P930</accession>
<dbReference type="STRING" id="67003.A0A1X0P930"/>
<reference evidence="2 3" key="1">
    <citation type="submission" date="2017-03" db="EMBL/GenBank/DDBJ databases">
        <title>An alternative strategy for trypanosome survival in the mammalian bloodstream revealed through genome and transcriptome analysis of the ubiquitous bovine parasite Trypanosoma (Megatrypanum) theileri.</title>
        <authorList>
            <person name="Kelly S."/>
            <person name="Ivens A."/>
            <person name="Mott A."/>
            <person name="O'Neill E."/>
            <person name="Emms D."/>
            <person name="Macleod O."/>
            <person name="Voorheis P."/>
            <person name="Matthews J."/>
            <person name="Matthews K."/>
            <person name="Carrington M."/>
        </authorList>
    </citation>
    <scope>NUCLEOTIDE SEQUENCE [LARGE SCALE GENOMIC DNA]</scope>
    <source>
        <strain evidence="2">Edinburgh</strain>
    </source>
</reference>
<proteinExistence type="predicted"/>
<name>A0A1X0P930_9TRYP</name>
<evidence type="ECO:0000256" key="1">
    <source>
        <dbReference type="SAM" id="MobiDB-lite"/>
    </source>
</evidence>
<dbReference type="Pfam" id="PF01142">
    <property type="entry name" value="TruD"/>
    <property type="match status" value="1"/>
</dbReference>
<protein>
    <submittedName>
        <fullName evidence="2">Uncharacterized protein</fullName>
    </submittedName>
</protein>
<dbReference type="GO" id="GO:0003723">
    <property type="term" value="F:RNA binding"/>
    <property type="evidence" value="ECO:0007669"/>
    <property type="project" value="InterPro"/>
</dbReference>
<dbReference type="InterPro" id="IPR020103">
    <property type="entry name" value="PsdUridine_synth_cat_dom_sf"/>
</dbReference>
<dbReference type="SUPFAM" id="SSF55120">
    <property type="entry name" value="Pseudouridine synthase"/>
    <property type="match status" value="1"/>
</dbReference>
<dbReference type="GeneID" id="39980679"/>
<evidence type="ECO:0000313" key="3">
    <source>
        <dbReference type="Proteomes" id="UP000192257"/>
    </source>
</evidence>
<dbReference type="EMBL" id="NBCO01000001">
    <property type="protein sequence ID" value="ORC93341.1"/>
    <property type="molecule type" value="Genomic_DNA"/>
</dbReference>
<sequence>MLFAPTRLPRARRSVVLYFLRETRSVWIASTTNSSNNKENENSDDVKPPLQHRSYGKSLRNNTSKRSVISGRNKGKIKKNFVADLKDNSEMKAEENISMTSSKEVTELSSTLISSPSSSPTHPITDKKLELHRRLTSEMQQEGMREGETVSSGAANVAREKIERRRKKWALSEVEFDSGITERLFPEIRRLTALHEVHYGDATMREVDAVTYFSSIEKVHGATESKIVNDQVGAEMSLTDDDFLAFENQDRHNGEVVMTEASSSSGEKVKSEAADESILCSKDEEEKKKLPVCQNVKTENMIVAHGVSTPWFVPSGGSIRLEPIPPSDVLCLFRFVLHLRQQTPQQLPLNLSQRMKLTEALEIGEVKTRKSNYKPLSMEDVLLYLDTAPPPMLGFTENLPPSKSPAFIFVLYTENVSLQNAIGHMAALFSIPQRAFYTCTAVSKMSCGTVLCAVAPNHLQREHLLLLNTMRHPGFVLRVGSIRAVEDEKLSAELFGELARWQPLHEVELLLRRVSCGSREELEHRLGAVRAVGAVFFCANREASLARAATDVLHGFHKSALLNALHRRNAPLALRQFIARPNVIAAARARRATTDATVREALRSYIRTGGDWAAAVQRLPYVWRRRWLNALRCAVWNTMASRRLRIGGRRVLIGDVVLRPEFREDAQRRMLTTVKAEHVMIVRSEAEAAECSVEDVFIPFLRGVYPHELFASDETNHPIMTQANMLALLREAHAPQLLLGMSDACRQLLDVRSEASPLLFRRFIIRPITMNFTILEDKAPIKSIHFDAARILGNDRLSLQQSILPSITKKDDSLCFSSTVSTSTTVAAAVEGKKEEEESSMIELPSPSMLLKQSLILERTTIGARLSSGLLAEEFFSPPARDEYVALGHVKRHLQGNLVHASPNTPDEALKTIDRLFTVHIHAVVRNGVSALGHLLREYFILTGIEREEDSALQHKVHRIRRELDNETSRLTAPSFCQACYCRDHDVLDACAEYLFKRNRHIGSKRREEVLHQLAASDSLVLPHSNAQNGIILKNSILTNKEIKEGGNEVILQLDLHLRRRSEEQKWGVHLTSALYLSAIDDVSILAEGRVRFGGTLAGNSAAQRHFWKTWLLPKQDTSIEENDKELQLAALRQFITRAVTGMDSLSNDDDVISMSFSSSDDNLLLPRLHEVFTISSSTSSNVTSTSSEVSTPTDLCTLLRRCKWMLTSINNTAVSGRRQVAATFVGLGKQREVFLQFKSVVKNPVECYDSGVGNCQPYTLQRLLPPTLKLLLTKTHNNNNNNNNNQRKGEKKEGWGLKIDGDSLVVLNLSNLLQKNELSGVVATVNPKLTLTTKEEEESINGKYIVRSVNGISVSSQSDVVRSLQIKKRDGEMVETLLLQLELVLSKHEEESILTQCLPSVKVAKELSSLSGTVDSTNITSDSANVNAKASRVENESHKLSKDENNTIVNPEDHVGGKVPPPCSSQCTSLTTAQQKRSVVTIVVNRTAEAPVGKWGIRVQRGTLRLQCLQHNNNFSFQVYAAKQQQAVRIADTLRFNNIHRNKNNEEDLENETNLPSVSPAFYSHFVYMIIGVNYRRVFNADELRASLAAAAAAAHSSGEAVVLQVRQYRLAQIAVTIERDKVNGEDSMLEPVGLRLSREMVIESVSAGSPMARAIMTATNDDCSLRRLIREEPQTIKEGSNEKGKPLVTTLPGDVNSSKTSQWKFDLDEDTQQDSTQTTPTVEDVEGERDLTTTGSTLTLESYAYWNMVDGVTLAKVCGEDEKEAAGRFVWRVTYAVRAGPLRTPHDVARALAGDVKEETLFLQQCVVEE</sequence>
<dbReference type="InterPro" id="IPR042214">
    <property type="entry name" value="TruD_catalytic"/>
</dbReference>
<comment type="caution">
    <text evidence="2">The sequence shown here is derived from an EMBL/GenBank/DDBJ whole genome shotgun (WGS) entry which is preliminary data.</text>
</comment>
<dbReference type="VEuPathDB" id="TriTrypDB:TM35_000012180"/>
<dbReference type="GO" id="GO:0005634">
    <property type="term" value="C:nucleus"/>
    <property type="evidence" value="ECO:0007669"/>
    <property type="project" value="TreeGrafter"/>
</dbReference>
<dbReference type="PANTHER" id="PTHR13326">
    <property type="entry name" value="TRNA PSEUDOURIDINE SYNTHASE D"/>
    <property type="match status" value="1"/>
</dbReference>
<dbReference type="PANTHER" id="PTHR13326:SF23">
    <property type="match status" value="1"/>
</dbReference>
<dbReference type="GO" id="GO:0009982">
    <property type="term" value="F:pseudouridine synthase activity"/>
    <property type="evidence" value="ECO:0007669"/>
    <property type="project" value="InterPro"/>
</dbReference>
<gene>
    <name evidence="2" type="ORF">TM35_000012180</name>
</gene>
<feature type="compositionally biased region" description="Basic and acidic residues" evidence="1">
    <location>
        <begin position="38"/>
        <end position="47"/>
    </location>
</feature>
<feature type="compositionally biased region" description="Low complexity" evidence="1">
    <location>
        <begin position="108"/>
        <end position="123"/>
    </location>
</feature>
<feature type="compositionally biased region" description="Basic and acidic residues" evidence="1">
    <location>
        <begin position="1432"/>
        <end position="1457"/>
    </location>
</feature>
<feature type="compositionally biased region" description="Basic and acidic residues" evidence="1">
    <location>
        <begin position="1674"/>
        <end position="1687"/>
    </location>
</feature>
<dbReference type="Proteomes" id="UP000192257">
    <property type="component" value="Unassembled WGS sequence"/>
</dbReference>
<feature type="region of interest" description="Disordered" evidence="1">
    <location>
        <begin position="1432"/>
        <end position="1461"/>
    </location>
</feature>
<dbReference type="GO" id="GO:0001522">
    <property type="term" value="P:pseudouridine synthesis"/>
    <property type="evidence" value="ECO:0007669"/>
    <property type="project" value="InterPro"/>
</dbReference>
<organism evidence="2 3">
    <name type="scientific">Trypanosoma theileri</name>
    <dbReference type="NCBI Taxonomy" id="67003"/>
    <lineage>
        <taxon>Eukaryota</taxon>
        <taxon>Discoba</taxon>
        <taxon>Euglenozoa</taxon>
        <taxon>Kinetoplastea</taxon>
        <taxon>Metakinetoplastina</taxon>
        <taxon>Trypanosomatida</taxon>
        <taxon>Trypanosomatidae</taxon>
        <taxon>Trypanosoma</taxon>
    </lineage>
</organism>
<feature type="region of interest" description="Disordered" evidence="1">
    <location>
        <begin position="1674"/>
        <end position="1735"/>
    </location>
</feature>